<dbReference type="Gene3D" id="3.40.47.10">
    <property type="match status" value="2"/>
</dbReference>
<evidence type="ECO:0000256" key="4">
    <source>
        <dbReference type="ARBA" id="ARBA00023315"/>
    </source>
</evidence>
<dbReference type="RefSeq" id="WP_129314267.1">
    <property type="nucleotide sequence ID" value="NZ_NOIQ01000001.1"/>
</dbReference>
<evidence type="ECO:0000259" key="8">
    <source>
        <dbReference type="Pfam" id="PF02803"/>
    </source>
</evidence>
<evidence type="ECO:0000256" key="2">
    <source>
        <dbReference type="ARBA" id="ARBA00012705"/>
    </source>
</evidence>
<evidence type="ECO:0000256" key="1">
    <source>
        <dbReference type="ARBA" id="ARBA00010982"/>
    </source>
</evidence>
<dbReference type="GO" id="GO:0003985">
    <property type="term" value="F:acetyl-CoA C-acetyltransferase activity"/>
    <property type="evidence" value="ECO:0007669"/>
    <property type="project" value="UniProtKB-EC"/>
</dbReference>
<dbReference type="PANTHER" id="PTHR18919">
    <property type="entry name" value="ACETYL-COA C-ACYLTRANSFERASE"/>
    <property type="match status" value="1"/>
</dbReference>
<keyword evidence="4 6" id="KW-0012">Acyltransferase</keyword>
<reference evidence="9 10" key="1">
    <citation type="submission" date="2019-12" db="EMBL/GenBank/DDBJ databases">
        <authorList>
            <person name="Li J."/>
            <person name="Shi Y."/>
            <person name="Xu G."/>
            <person name="Xiao D."/>
            <person name="Ran X."/>
        </authorList>
    </citation>
    <scope>NUCLEOTIDE SEQUENCE [LARGE SCALE GENOMIC DNA]</scope>
    <source>
        <strain evidence="9 10">JCM 15915</strain>
    </source>
</reference>
<dbReference type="PIRSF" id="PIRSF000429">
    <property type="entry name" value="Ac-CoA_Ac_transf"/>
    <property type="match status" value="1"/>
</dbReference>
<comment type="similarity">
    <text evidence="1 6">Belongs to the thiolase-like superfamily. Thiolase family.</text>
</comment>
<dbReference type="Pfam" id="PF00108">
    <property type="entry name" value="Thiolase_N"/>
    <property type="match status" value="1"/>
</dbReference>
<evidence type="ECO:0000256" key="6">
    <source>
        <dbReference type="RuleBase" id="RU003557"/>
    </source>
</evidence>
<dbReference type="NCBIfam" id="TIGR01930">
    <property type="entry name" value="AcCoA-C-Actrans"/>
    <property type="match status" value="1"/>
</dbReference>
<comment type="caution">
    <text evidence="9">The sequence shown here is derived from an EMBL/GenBank/DDBJ whole genome shotgun (WGS) entry which is preliminary data.</text>
</comment>
<organism evidence="9 10">
    <name type="scientific">Rothia koreensis</name>
    <dbReference type="NCBI Taxonomy" id="592378"/>
    <lineage>
        <taxon>Bacteria</taxon>
        <taxon>Bacillati</taxon>
        <taxon>Actinomycetota</taxon>
        <taxon>Actinomycetes</taxon>
        <taxon>Micrococcales</taxon>
        <taxon>Micrococcaceae</taxon>
        <taxon>Rothia</taxon>
    </lineage>
</organism>
<gene>
    <name evidence="9" type="ORF">GMA10_02985</name>
</gene>
<dbReference type="InterPro" id="IPR002155">
    <property type="entry name" value="Thiolase"/>
</dbReference>
<dbReference type="Pfam" id="PF02803">
    <property type="entry name" value="Thiolase_C"/>
    <property type="match status" value="1"/>
</dbReference>
<dbReference type="InterPro" id="IPR016039">
    <property type="entry name" value="Thiolase-like"/>
</dbReference>
<dbReference type="Proteomes" id="UP000462152">
    <property type="component" value="Unassembled WGS sequence"/>
</dbReference>
<dbReference type="PANTHER" id="PTHR18919:SF107">
    <property type="entry name" value="ACETYL-COA ACETYLTRANSFERASE, CYTOSOLIC"/>
    <property type="match status" value="1"/>
</dbReference>
<evidence type="ECO:0000256" key="3">
    <source>
        <dbReference type="ARBA" id="ARBA00022679"/>
    </source>
</evidence>
<keyword evidence="3 6" id="KW-0808">Transferase</keyword>
<dbReference type="PROSITE" id="PS00737">
    <property type="entry name" value="THIOLASE_2"/>
    <property type="match status" value="1"/>
</dbReference>
<dbReference type="InterPro" id="IPR020613">
    <property type="entry name" value="Thiolase_CS"/>
</dbReference>
<sequence length="373" mass="38408">MPHAALTATRRTPVTARSRALAHYRVDELAATVLADLATDWGRAPDGVMLGNCTGPGGNLGRNAALAAGFGGSCVGWGIDVQCGSGLAAVQQAAHQVAATGTTIFAGGAESASTAPTRSYNGVPFDRAPFAPQGFPDPDMIEAADALARITRISRERQEGYAVRSHRLALASEHHRWAETSWMVGNDRAARVVDDGPRRLTSESLRRFSPIIDVENATVTPGTTARISDGAAGVVVAPLESTDGPHWRIIASTLTGGDPAVPGLAPVEATQQALAHAGLAMDDMDVIEVVEAFAAQVIAFLEPFHLATGDAIDPRVNARGGAIALGHPWGASGAIALGTLMNRLSEAGPGARGLMTCAIGGGMGATMILEYNA</sequence>
<dbReference type="AlphaFoldDB" id="A0A7K1LG72"/>
<protein>
    <recommendedName>
        <fullName evidence="5">Probable acetyl-CoA acetyltransferase</fullName>
        <ecNumber evidence="2">2.3.1.9</ecNumber>
    </recommendedName>
</protein>
<evidence type="ECO:0000313" key="10">
    <source>
        <dbReference type="Proteomes" id="UP000462152"/>
    </source>
</evidence>
<dbReference type="EMBL" id="WOGT01000001">
    <property type="protein sequence ID" value="MUN54191.1"/>
    <property type="molecule type" value="Genomic_DNA"/>
</dbReference>
<dbReference type="SUPFAM" id="SSF53901">
    <property type="entry name" value="Thiolase-like"/>
    <property type="match status" value="1"/>
</dbReference>
<evidence type="ECO:0000256" key="5">
    <source>
        <dbReference type="ARBA" id="ARBA00040529"/>
    </source>
</evidence>
<evidence type="ECO:0000259" key="7">
    <source>
        <dbReference type="Pfam" id="PF00108"/>
    </source>
</evidence>
<feature type="domain" description="Thiolase C-terminal" evidence="8">
    <location>
        <begin position="249"/>
        <end position="370"/>
    </location>
</feature>
<dbReference type="EC" id="2.3.1.9" evidence="2"/>
<dbReference type="OrthoDB" id="1402717at2"/>
<feature type="domain" description="Thiolase N-terminal" evidence="7">
    <location>
        <begin position="7"/>
        <end position="237"/>
    </location>
</feature>
<proteinExistence type="inferred from homology"/>
<accession>A0A7K1LG72</accession>
<evidence type="ECO:0000313" key="9">
    <source>
        <dbReference type="EMBL" id="MUN54191.1"/>
    </source>
</evidence>
<keyword evidence="10" id="KW-1185">Reference proteome</keyword>
<dbReference type="InterPro" id="IPR020616">
    <property type="entry name" value="Thiolase_N"/>
</dbReference>
<dbReference type="CDD" id="cd00751">
    <property type="entry name" value="thiolase"/>
    <property type="match status" value="1"/>
</dbReference>
<name>A0A7K1LG72_9MICC</name>
<dbReference type="InterPro" id="IPR020617">
    <property type="entry name" value="Thiolase_C"/>
</dbReference>